<proteinExistence type="predicted"/>
<dbReference type="EMBL" id="LR797170">
    <property type="protein sequence ID" value="CAB4191216.1"/>
    <property type="molecule type" value="Genomic_DNA"/>
</dbReference>
<protein>
    <submittedName>
        <fullName evidence="1">Uncharacterized protein</fullName>
    </submittedName>
</protein>
<name>A0A6J5R9H4_9CAUD</name>
<organism evidence="1">
    <name type="scientific">uncultured Caudovirales phage</name>
    <dbReference type="NCBI Taxonomy" id="2100421"/>
    <lineage>
        <taxon>Viruses</taxon>
        <taxon>Duplodnaviria</taxon>
        <taxon>Heunggongvirae</taxon>
        <taxon>Uroviricota</taxon>
        <taxon>Caudoviricetes</taxon>
        <taxon>Peduoviridae</taxon>
        <taxon>Maltschvirus</taxon>
        <taxon>Maltschvirus maltsch</taxon>
    </lineage>
</organism>
<accession>A0A6J5R9H4</accession>
<gene>
    <name evidence="1" type="ORF">UFOVP1215_12</name>
</gene>
<evidence type="ECO:0000313" key="1">
    <source>
        <dbReference type="EMBL" id="CAB4191216.1"/>
    </source>
</evidence>
<sequence>MGLIYGNVRLYTEQMKTYLDRHGIELESVVELEVYGVGVKGDLYKITYYNDDGWLCTLEALVAIENG</sequence>
<reference evidence="1" key="1">
    <citation type="submission" date="2020-05" db="EMBL/GenBank/DDBJ databases">
        <authorList>
            <person name="Chiriac C."/>
            <person name="Salcher M."/>
            <person name="Ghai R."/>
            <person name="Kavagutti S V."/>
        </authorList>
    </citation>
    <scope>NUCLEOTIDE SEQUENCE</scope>
</reference>